<dbReference type="Pfam" id="PF00589">
    <property type="entry name" value="Phage_integrase"/>
    <property type="match status" value="1"/>
</dbReference>
<feature type="domain" description="Tyr recombinase" evidence="3">
    <location>
        <begin position="30"/>
        <end position="213"/>
    </location>
</feature>
<evidence type="ECO:0000256" key="2">
    <source>
        <dbReference type="ARBA" id="ARBA00023172"/>
    </source>
</evidence>
<dbReference type="AlphaFoldDB" id="A0A5N4A8S3"/>
<comment type="caution">
    <text evidence="4">The sequence shown here is derived from an EMBL/GenBank/DDBJ whole genome shotgun (WGS) entry which is preliminary data.</text>
</comment>
<dbReference type="Proteomes" id="UP000327044">
    <property type="component" value="Unassembled WGS sequence"/>
</dbReference>
<dbReference type="EMBL" id="VVIM01000009">
    <property type="protein sequence ID" value="KAB0793714.1"/>
    <property type="molecule type" value="Genomic_DNA"/>
</dbReference>
<gene>
    <name evidence="4" type="ORF">PPYR_13334</name>
</gene>
<dbReference type="InterPro" id="IPR011010">
    <property type="entry name" value="DNA_brk_join_enz"/>
</dbReference>
<evidence type="ECO:0000313" key="5">
    <source>
        <dbReference type="Proteomes" id="UP000327044"/>
    </source>
</evidence>
<dbReference type="InterPro" id="IPR013762">
    <property type="entry name" value="Integrase-like_cat_sf"/>
</dbReference>
<dbReference type="GO" id="GO:0006310">
    <property type="term" value="P:DNA recombination"/>
    <property type="evidence" value="ECO:0007669"/>
    <property type="project" value="UniProtKB-KW"/>
</dbReference>
<reference evidence="4 5" key="1">
    <citation type="journal article" date="2018" name="Elife">
        <title>Firefly genomes illuminate parallel origins of bioluminescence in beetles.</title>
        <authorList>
            <person name="Fallon T.R."/>
            <person name="Lower S.E."/>
            <person name="Chang C.H."/>
            <person name="Bessho-Uehara M."/>
            <person name="Martin G.J."/>
            <person name="Bewick A.J."/>
            <person name="Behringer M."/>
            <person name="Debat H.J."/>
            <person name="Wong I."/>
            <person name="Day J.C."/>
            <person name="Suvorov A."/>
            <person name="Silva C.J."/>
            <person name="Stanger-Hall K.F."/>
            <person name="Hall D.W."/>
            <person name="Schmitz R.J."/>
            <person name="Nelson D.R."/>
            <person name="Lewis S.M."/>
            <person name="Shigenobu S."/>
            <person name="Bybee S.M."/>
            <person name="Larracuente A.M."/>
            <person name="Oba Y."/>
            <person name="Weng J.K."/>
        </authorList>
    </citation>
    <scope>NUCLEOTIDE SEQUENCE [LARGE SCALE GENOMIC DNA]</scope>
    <source>
        <strain evidence="4">1611_PpyrPB1</strain>
        <tissue evidence="4">Whole body</tissue>
    </source>
</reference>
<evidence type="ECO:0000259" key="3">
    <source>
        <dbReference type="PROSITE" id="PS51898"/>
    </source>
</evidence>
<dbReference type="SUPFAM" id="SSF56349">
    <property type="entry name" value="DNA breaking-rejoining enzymes"/>
    <property type="match status" value="1"/>
</dbReference>
<accession>A0A5N4A8S3</accession>
<dbReference type="Gene3D" id="1.10.443.10">
    <property type="entry name" value="Intergrase catalytic core"/>
    <property type="match status" value="1"/>
</dbReference>
<proteinExistence type="predicted"/>
<dbReference type="GO" id="GO:0015074">
    <property type="term" value="P:DNA integration"/>
    <property type="evidence" value="ECO:0007669"/>
    <property type="project" value="InterPro"/>
</dbReference>
<dbReference type="InterPro" id="IPR050090">
    <property type="entry name" value="Tyrosine_recombinase_XerCD"/>
</dbReference>
<keyword evidence="2" id="KW-0233">DNA recombination</keyword>
<dbReference type="InParanoid" id="A0A5N4A8S3"/>
<dbReference type="CDD" id="cd00397">
    <property type="entry name" value="DNA_BRE_C"/>
    <property type="match status" value="1"/>
</dbReference>
<keyword evidence="1" id="KW-0238">DNA-binding</keyword>
<dbReference type="PANTHER" id="PTHR30349:SF41">
    <property type="entry name" value="INTEGRASE_RECOMBINASE PROTEIN MJ0367-RELATED"/>
    <property type="match status" value="1"/>
</dbReference>
<evidence type="ECO:0000256" key="1">
    <source>
        <dbReference type="ARBA" id="ARBA00023125"/>
    </source>
</evidence>
<dbReference type="GO" id="GO:0003677">
    <property type="term" value="F:DNA binding"/>
    <property type="evidence" value="ECO:0007669"/>
    <property type="project" value="UniProtKB-KW"/>
</dbReference>
<organism evidence="4 5">
    <name type="scientific">Photinus pyralis</name>
    <name type="common">Common eastern firefly</name>
    <name type="synonym">Lampyris pyralis</name>
    <dbReference type="NCBI Taxonomy" id="7054"/>
    <lineage>
        <taxon>Eukaryota</taxon>
        <taxon>Metazoa</taxon>
        <taxon>Ecdysozoa</taxon>
        <taxon>Arthropoda</taxon>
        <taxon>Hexapoda</taxon>
        <taxon>Insecta</taxon>
        <taxon>Pterygota</taxon>
        <taxon>Neoptera</taxon>
        <taxon>Endopterygota</taxon>
        <taxon>Coleoptera</taxon>
        <taxon>Polyphaga</taxon>
        <taxon>Elateriformia</taxon>
        <taxon>Elateroidea</taxon>
        <taxon>Lampyridae</taxon>
        <taxon>Lampyrinae</taxon>
        <taxon>Photinus</taxon>
    </lineage>
</organism>
<protein>
    <recommendedName>
        <fullName evidence="3">Tyr recombinase domain-containing protein</fullName>
    </recommendedName>
</protein>
<dbReference type="PANTHER" id="PTHR30349">
    <property type="entry name" value="PHAGE INTEGRASE-RELATED"/>
    <property type="match status" value="1"/>
</dbReference>
<sequence>MSDEGFEINLTPPEVRELAKKNAEVNLLPDKSRKVYEQRYKVFQDWCTEQKVILLMGYNGALRREELVNMDIDDVDIKADCIIVTIPKTKNNSPRVFVITNTEWIAMIKKYVDLRAKNVKNNRFFLTYRKGRCINCPIGINTMGNVCKDIASFLNLPTPERYTGHCFRRSSATPLANCGGDLLTLKQHGGWKSSAVAEGYVEATRERKIEVANLIKSKRARTDDRNLLEIQGCSRTSPILDKDTTQFSANQAKEIRRETVTGGCGEKLCQCRECVYGASRRLDK</sequence>
<keyword evidence="5" id="KW-1185">Reference proteome</keyword>
<dbReference type="PROSITE" id="PS51898">
    <property type="entry name" value="TYR_RECOMBINASE"/>
    <property type="match status" value="1"/>
</dbReference>
<name>A0A5N4A8S3_PHOPY</name>
<evidence type="ECO:0000313" key="4">
    <source>
        <dbReference type="EMBL" id="KAB0793714.1"/>
    </source>
</evidence>
<dbReference type="InterPro" id="IPR002104">
    <property type="entry name" value="Integrase_catalytic"/>
</dbReference>